<evidence type="ECO:0008006" key="4">
    <source>
        <dbReference type="Google" id="ProtNLM"/>
    </source>
</evidence>
<keyword evidence="1" id="KW-0732">Signal</keyword>
<organism evidence="2 3">
    <name type="scientific">Streptomyces misionensis</name>
    <dbReference type="NCBI Taxonomy" id="67331"/>
    <lineage>
        <taxon>Bacteria</taxon>
        <taxon>Bacillati</taxon>
        <taxon>Actinomycetota</taxon>
        <taxon>Actinomycetes</taxon>
        <taxon>Kitasatosporales</taxon>
        <taxon>Streptomycetaceae</taxon>
        <taxon>Streptomyces</taxon>
    </lineage>
</organism>
<dbReference type="RefSeq" id="WP_146465680.1">
    <property type="nucleotide sequence ID" value="NZ_VOGW01000087.1"/>
</dbReference>
<dbReference type="InterPro" id="IPR058119">
    <property type="entry name" value="SCO0607-like"/>
</dbReference>
<keyword evidence="3" id="KW-1185">Reference proteome</keyword>
<evidence type="ECO:0000313" key="3">
    <source>
        <dbReference type="Proteomes" id="UP000320481"/>
    </source>
</evidence>
<feature type="chain" id="PRO_5039577722" description="Lipoprotein" evidence="1">
    <location>
        <begin position="26"/>
        <end position="104"/>
    </location>
</feature>
<accession>A0A5C6JV81</accession>
<feature type="signal peptide" evidence="1">
    <location>
        <begin position="1"/>
        <end position="25"/>
    </location>
</feature>
<evidence type="ECO:0000313" key="2">
    <source>
        <dbReference type="EMBL" id="TWV45966.1"/>
    </source>
</evidence>
<reference evidence="2" key="1">
    <citation type="journal article" date="2019" name="Microbiol. Resour. Announc.">
        <title>Draft Genomic Sequences of Streptomyces misionensis and Streptomyces albidoflavus, bacteria applied for phytopathogen biocontrol.</title>
        <authorList>
            <person name="Pylro V."/>
            <person name="Dias A."/>
            <person name="Andreote F."/>
            <person name="Varani A."/>
            <person name="Andreote C."/>
            <person name="Bernardo E."/>
            <person name="Martins T."/>
        </authorList>
    </citation>
    <scope>NUCLEOTIDE SEQUENCE [LARGE SCALE GENOMIC DNA]</scope>
    <source>
        <strain evidence="2">66</strain>
    </source>
</reference>
<sequence length="104" mass="11108">MTTHRTRRAPGTTVILTACSIAALAALLTGCTTADAICGNGQYPVQYVGATGGDCVDNGHKVPKGAFRYPKDKTPKHVDDKWDRYWQTHTLDEHGAVVQAPPGS</sequence>
<dbReference type="NCBIfam" id="NF046120">
    <property type="entry name" value="lipo_SCO0607"/>
    <property type="match status" value="1"/>
</dbReference>
<dbReference type="AlphaFoldDB" id="A0A5C6JV81"/>
<comment type="caution">
    <text evidence="2">The sequence shown here is derived from an EMBL/GenBank/DDBJ whole genome shotgun (WGS) entry which is preliminary data.</text>
</comment>
<name>A0A5C6JV81_9ACTN</name>
<dbReference type="Proteomes" id="UP000320481">
    <property type="component" value="Unassembled WGS sequence"/>
</dbReference>
<evidence type="ECO:0000256" key="1">
    <source>
        <dbReference type="SAM" id="SignalP"/>
    </source>
</evidence>
<proteinExistence type="predicted"/>
<protein>
    <recommendedName>
        <fullName evidence="4">Lipoprotein</fullName>
    </recommendedName>
</protein>
<gene>
    <name evidence="2" type="ORF">FRZ03_15185</name>
</gene>
<dbReference type="PROSITE" id="PS51257">
    <property type="entry name" value="PROKAR_LIPOPROTEIN"/>
    <property type="match status" value="1"/>
</dbReference>
<dbReference type="EMBL" id="VOGW01000087">
    <property type="protein sequence ID" value="TWV45966.1"/>
    <property type="molecule type" value="Genomic_DNA"/>
</dbReference>